<keyword evidence="2" id="KW-1185">Reference proteome</keyword>
<organism evidence="1 2">
    <name type="scientific">Brachyspira intermedia (strain ATCC 51140 / PWS/A)</name>
    <name type="common">Serpulina intermedia</name>
    <dbReference type="NCBI Taxonomy" id="1045858"/>
    <lineage>
        <taxon>Bacteria</taxon>
        <taxon>Pseudomonadati</taxon>
        <taxon>Spirochaetota</taxon>
        <taxon>Spirochaetia</taxon>
        <taxon>Brachyspirales</taxon>
        <taxon>Brachyspiraceae</taxon>
        <taxon>Brachyspira</taxon>
    </lineage>
</organism>
<dbReference type="OrthoDB" id="9870044at2"/>
<dbReference type="PATRIC" id="fig|1045858.4.peg.1115"/>
<protein>
    <submittedName>
        <fullName evidence="1">Uncharacterized protein</fullName>
    </submittedName>
</protein>
<dbReference type="RefSeq" id="WP_014487571.1">
    <property type="nucleotide sequence ID" value="NC_017243.1"/>
</dbReference>
<gene>
    <name evidence="1" type="ordered locus">Bint_1115</name>
</gene>
<evidence type="ECO:0000313" key="2">
    <source>
        <dbReference type="Proteomes" id="UP000008522"/>
    </source>
</evidence>
<sequence>MINELSNHEYKNFVILDKDIKYYRNEEIDYQSYNLNYENVNSFTNKYNAEYIMINKISRSPLNEYFLSSKMINMINGKIYLNKYEKIDNYEEFLTNSNVVLEKITNLAASISAQLKK</sequence>
<dbReference type="GeneID" id="44969664"/>
<dbReference type="KEGG" id="bip:Bint_1115"/>
<evidence type="ECO:0000313" key="1">
    <source>
        <dbReference type="EMBL" id="AEM21738.1"/>
    </source>
</evidence>
<reference evidence="1 2" key="1">
    <citation type="journal article" date="2011" name="BMC Genomics">
        <title>Complete genome sequence of Brachyspira intermedia reveals unique genomic features in Brachyspira species and phage-mediated horizontal gene transfer.</title>
        <authorList>
            <person name="Hafstrom T."/>
            <person name="Jansson D.S."/>
            <person name="Segerman B."/>
        </authorList>
    </citation>
    <scope>NUCLEOTIDE SEQUENCE [LARGE SCALE GENOMIC DNA]</scope>
    <source>
        <strain evidence="2">ATCC 51140 / PWS/A</strain>
    </source>
</reference>
<dbReference type="Proteomes" id="UP000008522">
    <property type="component" value="Chromosome"/>
</dbReference>
<accession>G0EMQ0</accession>
<proteinExistence type="predicted"/>
<dbReference type="EMBL" id="CP002874">
    <property type="protein sequence ID" value="AEM21738.1"/>
    <property type="molecule type" value="Genomic_DNA"/>
</dbReference>
<name>G0EMQ0_BRAIP</name>
<dbReference type="AlphaFoldDB" id="G0EMQ0"/>
<dbReference type="HOGENOM" id="CLU_2080244_0_0_12"/>